<dbReference type="InterPro" id="IPR003593">
    <property type="entry name" value="AAA+_ATPase"/>
</dbReference>
<dbReference type="Pfam" id="PF08370">
    <property type="entry name" value="PDR_assoc"/>
    <property type="match status" value="1"/>
</dbReference>
<name>A0A059Q166_9POAL</name>
<dbReference type="InterPro" id="IPR034003">
    <property type="entry name" value="ABCG_PDR_2"/>
</dbReference>
<evidence type="ECO:0000256" key="6">
    <source>
        <dbReference type="ARBA" id="ARBA00022741"/>
    </source>
</evidence>
<dbReference type="PANTHER" id="PTHR19241">
    <property type="entry name" value="ATP-BINDING CASSETTE TRANSPORTER"/>
    <property type="match status" value="1"/>
</dbReference>
<evidence type="ECO:0000256" key="11">
    <source>
        <dbReference type="SAM" id="Phobius"/>
    </source>
</evidence>
<organism evidence="13">
    <name type="scientific">Saccharum hybrid cultivar R570</name>
    <dbReference type="NCBI Taxonomy" id="131158"/>
    <lineage>
        <taxon>Eukaryota</taxon>
        <taxon>Viridiplantae</taxon>
        <taxon>Streptophyta</taxon>
        <taxon>Embryophyta</taxon>
        <taxon>Tracheophyta</taxon>
        <taxon>Spermatophyta</taxon>
        <taxon>Magnoliopsida</taxon>
        <taxon>Liliopsida</taxon>
        <taxon>Poales</taxon>
        <taxon>Poaceae</taxon>
        <taxon>PACMAD clade</taxon>
        <taxon>Panicoideae</taxon>
        <taxon>Andropogonodae</taxon>
        <taxon>Andropogoneae</taxon>
        <taxon>Saccharinae</taxon>
        <taxon>Saccharum</taxon>
        <taxon>Saccharum officinarum species complex</taxon>
    </lineage>
</organism>
<dbReference type="CDD" id="cd03232">
    <property type="entry name" value="ABCG_PDR_domain2"/>
    <property type="match status" value="1"/>
</dbReference>
<keyword evidence="5" id="KW-0677">Repeat</keyword>
<feature type="transmembrane region" description="Helical" evidence="11">
    <location>
        <begin position="420"/>
        <end position="438"/>
    </location>
</feature>
<dbReference type="GO" id="GO:0005886">
    <property type="term" value="C:plasma membrane"/>
    <property type="evidence" value="ECO:0007669"/>
    <property type="project" value="UniProtKB-ARBA"/>
</dbReference>
<evidence type="ECO:0000256" key="1">
    <source>
        <dbReference type="ARBA" id="ARBA00004141"/>
    </source>
</evidence>
<dbReference type="InterPro" id="IPR043926">
    <property type="entry name" value="ABCG_dom"/>
</dbReference>
<dbReference type="InterPro" id="IPR027417">
    <property type="entry name" value="P-loop_NTPase"/>
</dbReference>
<dbReference type="InterPro" id="IPR013581">
    <property type="entry name" value="PDR_assoc"/>
</dbReference>
<comment type="function">
    <text evidence="10">May be a general defense protein.</text>
</comment>
<dbReference type="FunFam" id="3.40.50.300:FF:000059">
    <property type="entry name" value="ABC transporter G family member 40"/>
    <property type="match status" value="1"/>
</dbReference>
<accession>A0A059Q166</accession>
<evidence type="ECO:0000256" key="4">
    <source>
        <dbReference type="ARBA" id="ARBA00022692"/>
    </source>
</evidence>
<dbReference type="Pfam" id="PF01061">
    <property type="entry name" value="ABC2_membrane"/>
    <property type="match status" value="1"/>
</dbReference>
<evidence type="ECO:0000259" key="12">
    <source>
        <dbReference type="PROSITE" id="PS50893"/>
    </source>
</evidence>
<dbReference type="GO" id="GO:0140359">
    <property type="term" value="F:ABC-type transporter activity"/>
    <property type="evidence" value="ECO:0007669"/>
    <property type="project" value="InterPro"/>
</dbReference>
<feature type="transmembrane region" description="Helical" evidence="11">
    <location>
        <begin position="556"/>
        <end position="581"/>
    </location>
</feature>
<reference evidence="13" key="1">
    <citation type="submission" date="2013-05" db="EMBL/GenBank/DDBJ databases">
        <title>Building the sugarcane genome for biotechnology and identifying evolutionary trends.</title>
        <authorList>
            <person name="De Setta N."/>
            <person name="Monteiro-Vitorello C.B."/>
            <person name="Metcalfe C.J."/>
            <person name="Cruz G.M.Q."/>
            <person name="Del Bem L.E."/>
            <person name="Vicentini R."/>
            <person name="Nogueira F.T.S."/>
            <person name="Campos R.A."/>
            <person name="Nunes S.L."/>
            <person name="Turrini P.C.G."/>
            <person name="Vieira A.P."/>
            <person name="Cruz E.A.O."/>
            <person name="Correa T.C.S."/>
            <person name="Hotta C.T."/>
            <person name="de Mello-Varani A."/>
            <person name="Vautrin S."/>
            <person name="Trindade A.S."/>
            <person name="Vilela M.M."/>
            <person name="Horta C.L."/>
            <person name="Sato P.M."/>
            <person name="de Andrade R.F."/>
            <person name="Nishiyama M.Y."/>
            <person name="Cardoso-Silva C.B."/>
            <person name="Scortecci K.C."/>
            <person name="Garcia A.A.F."/>
            <person name="Carneiro M.S."/>
            <person name="Kim C."/>
            <person name="Paterson A.H."/>
            <person name="Berges H."/>
            <person name="D'Hont A."/>
            <person name="de-Souza A.P."/>
            <person name="Souza G.M."/>
            <person name="Vincentz M."/>
            <person name="Kitajima J.P."/>
            <person name="Van Sluys M.-A."/>
        </authorList>
    </citation>
    <scope>NUCLEOTIDE SEQUENCE</scope>
</reference>
<feature type="domain" description="ABC transporter" evidence="12">
    <location>
        <begin position="59"/>
        <end position="332"/>
    </location>
</feature>
<evidence type="ECO:0000313" key="13">
    <source>
        <dbReference type="EMBL" id="AGT16490.1"/>
    </source>
</evidence>
<feature type="domain" description="ABC transporter" evidence="12">
    <location>
        <begin position="663"/>
        <end position="903"/>
    </location>
</feature>
<feature type="transmembrane region" description="Helical" evidence="11">
    <location>
        <begin position="450"/>
        <end position="470"/>
    </location>
</feature>
<proteinExistence type="inferred from homology"/>
<comment type="subcellular location">
    <subcellularLocation>
        <location evidence="1">Membrane</location>
        <topology evidence="1">Multi-pass membrane protein</topology>
    </subcellularLocation>
</comment>
<dbReference type="GO" id="GO:0005524">
    <property type="term" value="F:ATP binding"/>
    <property type="evidence" value="ECO:0007669"/>
    <property type="project" value="UniProtKB-KW"/>
</dbReference>
<sequence>MVGCFLEERKDVLGDIGVRPRGVRVPITWQSVALGVATLFGPAIPESYETVAYATLAGVCTESVQSACMCAESNETTKILKGVSGVIRSSRMTLVLGTPGSGKTTFLRVLAGKLDPSLKFEGKVTYNGEARSPTPQHLSAYVSQHDLHHAEMTVRETINFSSNMLGSNNEFEMLREVAKQQMGTNEATDELFSKATALGEGSNLKTNYIIKILGLSTCADAIIGDELQRGISGGQKKRTTIGEMLVSRARCFFMDDVSTGLDSSTTYEIMTFLRQMAHIMGHTIVISLLQPSIETLALFDDIILLCEGQIVYHGPRSHAVGFFSTIDFSCPDRKNVADFLQEQYWTGDESQYMYHSIEDFVKCFRAYSVPQIVEDNHCTENGSKQAVQAGDSFRISKWKIFKVCLSREVLLLKKNYPVHIFKVIQIMFLAFVTATLFFRSEMNQDTVLDGVKYLGALFMGVIVINFNCTVELGMVTKRLPIFYKQRELLELPGWPLVCSVFLTSLPVSLMELSLDLFNLLCNWLCTFCNQVFYFKNSKTLGEAILMLRGLLNEWQWYWTCIGILFGFTLVFNILSILALQFLKCMYDKQTQILFLTEGIRILMLLITFAAPHILMLLITFAAPHKREVNIKSQDRQNKVYNDQAVVNVNASIDQSLPFQPLTLVLKNINYSVELPKVLSRLKNGSFRPGVLTALMGITGAGKTTLLDVLAGRKTGGHIEGVISVCGYQKKHETFSRITGYCEQTDIHSPYLTVYESIKFSVSLRLPSVVKSHQRDMYVEEVMDLVELTGLRNAIVGIPGATGLSAEQRKRLTIAVELVASPSIMFMDEPTTGLDARAAAIVMRTVRKMVNTARTVVCTIHQPSIQIFESFDELLLMKSGGQLIYSDSLGPLSGDLIKYFEAIPGVPKIKDGQNPAAWALDISSHAMEYTIDVDYSEIYHNSNLYK</sequence>
<evidence type="ECO:0000256" key="5">
    <source>
        <dbReference type="ARBA" id="ARBA00022737"/>
    </source>
</evidence>
<keyword evidence="4 11" id="KW-0812">Transmembrane</keyword>
<dbReference type="FunFam" id="3.40.50.300:FF:000532">
    <property type="entry name" value="ABC transporter G family member 34"/>
    <property type="match status" value="1"/>
</dbReference>
<dbReference type="Gene3D" id="3.40.50.300">
    <property type="entry name" value="P-loop containing nucleotide triphosphate hydrolases"/>
    <property type="match status" value="2"/>
</dbReference>
<dbReference type="Pfam" id="PF19055">
    <property type="entry name" value="ABC2_membrane_7"/>
    <property type="match status" value="1"/>
</dbReference>
<evidence type="ECO:0000256" key="2">
    <source>
        <dbReference type="ARBA" id="ARBA00006012"/>
    </source>
</evidence>
<dbReference type="EMBL" id="KF184920">
    <property type="protein sequence ID" value="AGT16490.1"/>
    <property type="molecule type" value="Genomic_DNA"/>
</dbReference>
<dbReference type="SMART" id="SM00382">
    <property type="entry name" value="AAA"/>
    <property type="match status" value="2"/>
</dbReference>
<gene>
    <name evidence="13" type="ORF">SHCRBa_014_K17_R_20</name>
</gene>
<dbReference type="InterPro" id="IPR003439">
    <property type="entry name" value="ABC_transporter-like_ATP-bd"/>
</dbReference>
<dbReference type="SUPFAM" id="SSF52540">
    <property type="entry name" value="P-loop containing nucleoside triphosphate hydrolases"/>
    <property type="match status" value="2"/>
</dbReference>
<keyword evidence="7" id="KW-0067">ATP-binding</keyword>
<protein>
    <submittedName>
        <fullName evidence="13">Transporter</fullName>
    </submittedName>
</protein>
<dbReference type="AlphaFoldDB" id="A0A059Q166"/>
<dbReference type="PROSITE" id="PS50893">
    <property type="entry name" value="ABC_TRANSPORTER_2"/>
    <property type="match status" value="2"/>
</dbReference>
<evidence type="ECO:0000256" key="10">
    <source>
        <dbReference type="ARBA" id="ARBA00037747"/>
    </source>
</evidence>
<dbReference type="Pfam" id="PF00005">
    <property type="entry name" value="ABC_tran"/>
    <property type="match status" value="2"/>
</dbReference>
<keyword evidence="6" id="KW-0547">Nucleotide-binding</keyword>
<dbReference type="GO" id="GO:0016887">
    <property type="term" value="F:ATP hydrolysis activity"/>
    <property type="evidence" value="ECO:0007669"/>
    <property type="project" value="InterPro"/>
</dbReference>
<keyword evidence="8 11" id="KW-1133">Transmembrane helix</keyword>
<dbReference type="InterPro" id="IPR013525">
    <property type="entry name" value="ABC2_TM"/>
</dbReference>
<evidence type="ECO:0000256" key="8">
    <source>
        <dbReference type="ARBA" id="ARBA00022989"/>
    </source>
</evidence>
<feature type="transmembrane region" description="Helical" evidence="11">
    <location>
        <begin position="601"/>
        <end position="622"/>
    </location>
</feature>
<keyword evidence="9 11" id="KW-0472">Membrane</keyword>
<evidence type="ECO:0000256" key="3">
    <source>
        <dbReference type="ARBA" id="ARBA00022448"/>
    </source>
</evidence>
<feature type="transmembrane region" description="Helical" evidence="11">
    <location>
        <begin position="491"/>
        <end position="510"/>
    </location>
</feature>
<evidence type="ECO:0000256" key="9">
    <source>
        <dbReference type="ARBA" id="ARBA00023136"/>
    </source>
</evidence>
<evidence type="ECO:0000256" key="7">
    <source>
        <dbReference type="ARBA" id="ARBA00022840"/>
    </source>
</evidence>
<keyword evidence="3" id="KW-0813">Transport</keyword>
<comment type="similarity">
    <text evidence="2">Belongs to the ABC transporter superfamily. ABCG family. PDR (TC 3.A.1.205) subfamily.</text>
</comment>